<evidence type="ECO:0000313" key="4">
    <source>
        <dbReference type="Proteomes" id="UP001558652"/>
    </source>
</evidence>
<name>A0ABD0YQR5_9HEMI</name>
<evidence type="ECO:0000259" key="2">
    <source>
        <dbReference type="SMART" id="SM00596"/>
    </source>
</evidence>
<proteinExistence type="predicted"/>
<comment type="caution">
    <text evidence="3">The sequence shown here is derived from an EMBL/GenBank/DDBJ whole genome shotgun (WGS) entry which is preliminary data.</text>
</comment>
<feature type="compositionally biased region" description="Low complexity" evidence="1">
    <location>
        <begin position="97"/>
        <end position="141"/>
    </location>
</feature>
<sequence>MNSVDTVYSSTDESNIVLSERVSKYKKRKKVKTGSKPKNQIQPTRPPGILASEIPSDKSTKNSSDTSAPEPSASQHDVSPSRPVMSVNQPFTSTSQPVTSARSPVASSRSPVTSDRSPVTSARSHVASVRSPVASASSPIASSSQPVTLASQYVTSTTQPTVSVDKSKPPPIHIAEVSDFVGLCHAIAALVGTDGFSCKSRLQEVMISPTSPDNYRAIIKYLGTQRYIYHTYQIKSEKAYRIAIRDLNAKTPHTEIKKDIEAHGHRVRAISNVLHHKTKVPLPLFFVDLEPASNNADIFCIKRIFYSSVRVEEPHKRQDIVQCTRCQQYRHTKGYCNRPPRCVRCGGEHESSTCSKSRDSAATCALCGGDHTANYKGCPAYKKLTTTLKNNTPKTNPPRAALDTYRPIPRPVAAGTPADALPPAPGAAPVGVTEPHVELSKTVNPHKIPIHPNLNKITYAQISTKETSKNSIPTSNTVRIPNPQPASPVIHSLPVPPVTTIPAASSNTAPSVVPVQLASALASFSNQFTALASELMAALTSLSSLLTTLTTVQLSVSNPYGN</sequence>
<protein>
    <recommendedName>
        <fullName evidence="2">Pre-C2HC domain-containing protein</fullName>
    </recommendedName>
</protein>
<evidence type="ECO:0000313" key="3">
    <source>
        <dbReference type="EMBL" id="KAL1138111.1"/>
    </source>
</evidence>
<organism evidence="3 4">
    <name type="scientific">Ranatra chinensis</name>
    <dbReference type="NCBI Taxonomy" id="642074"/>
    <lineage>
        <taxon>Eukaryota</taxon>
        <taxon>Metazoa</taxon>
        <taxon>Ecdysozoa</taxon>
        <taxon>Arthropoda</taxon>
        <taxon>Hexapoda</taxon>
        <taxon>Insecta</taxon>
        <taxon>Pterygota</taxon>
        <taxon>Neoptera</taxon>
        <taxon>Paraneoptera</taxon>
        <taxon>Hemiptera</taxon>
        <taxon>Heteroptera</taxon>
        <taxon>Panheteroptera</taxon>
        <taxon>Nepomorpha</taxon>
        <taxon>Nepidae</taxon>
        <taxon>Ranatrinae</taxon>
        <taxon>Ranatra</taxon>
    </lineage>
</organism>
<keyword evidence="4" id="KW-1185">Reference proteome</keyword>
<feature type="compositionally biased region" description="Polar residues" evidence="1">
    <location>
        <begin position="86"/>
        <end position="96"/>
    </location>
</feature>
<dbReference type="SMART" id="SM00596">
    <property type="entry name" value="PRE_C2HC"/>
    <property type="match status" value="1"/>
</dbReference>
<dbReference type="EMBL" id="JBFDAA010000004">
    <property type="protein sequence ID" value="KAL1138111.1"/>
    <property type="molecule type" value="Genomic_DNA"/>
</dbReference>
<gene>
    <name evidence="3" type="ORF">AAG570_009803</name>
</gene>
<dbReference type="InterPro" id="IPR006579">
    <property type="entry name" value="Pre_C2HC_dom"/>
</dbReference>
<accession>A0ABD0YQR5</accession>
<dbReference type="AlphaFoldDB" id="A0ABD0YQR5"/>
<dbReference type="Proteomes" id="UP001558652">
    <property type="component" value="Unassembled WGS sequence"/>
</dbReference>
<evidence type="ECO:0000256" key="1">
    <source>
        <dbReference type="SAM" id="MobiDB-lite"/>
    </source>
</evidence>
<reference evidence="3 4" key="1">
    <citation type="submission" date="2024-07" db="EMBL/GenBank/DDBJ databases">
        <title>Chromosome-level genome assembly of the water stick insect Ranatra chinensis (Heteroptera: Nepidae).</title>
        <authorList>
            <person name="Liu X."/>
        </authorList>
    </citation>
    <scope>NUCLEOTIDE SEQUENCE [LARGE SCALE GENOMIC DNA]</scope>
    <source>
        <strain evidence="3">Cailab_2021Rc</strain>
        <tissue evidence="3">Muscle</tissue>
    </source>
</reference>
<dbReference type="Pfam" id="PF07530">
    <property type="entry name" value="PRE_C2HC"/>
    <property type="match status" value="1"/>
</dbReference>
<feature type="compositionally biased region" description="Basic residues" evidence="1">
    <location>
        <begin position="24"/>
        <end position="35"/>
    </location>
</feature>
<feature type="domain" description="Pre-C2HC" evidence="2">
    <location>
        <begin position="253"/>
        <end position="321"/>
    </location>
</feature>
<feature type="region of interest" description="Disordered" evidence="1">
    <location>
        <begin position="21"/>
        <end position="141"/>
    </location>
</feature>